<proteinExistence type="predicted"/>
<dbReference type="EMBL" id="BMAO01002275">
    <property type="protein sequence ID" value="GFQ79532.1"/>
    <property type="molecule type" value="Genomic_DNA"/>
</dbReference>
<sequence>MRSAPLSHSSGLENNKKGFQARNIKKKLFCILKEFYPYCIKDTDKCTSQEIGKIFSKTALSSFKTTQSNAEYKECKKGGQIFKSDMPSIGEVKILLHFTMSAETLRILLVDEIFLVKSTFV</sequence>
<evidence type="ECO:0000313" key="2">
    <source>
        <dbReference type="Proteomes" id="UP000887116"/>
    </source>
</evidence>
<reference evidence="1" key="1">
    <citation type="submission" date="2020-07" db="EMBL/GenBank/DDBJ databases">
        <title>Multicomponent nature underlies the extraordinary mechanical properties of spider dragline silk.</title>
        <authorList>
            <person name="Kono N."/>
            <person name="Nakamura H."/>
            <person name="Mori M."/>
            <person name="Yoshida Y."/>
            <person name="Ohtoshi R."/>
            <person name="Malay A.D."/>
            <person name="Moran D.A.P."/>
            <person name="Tomita M."/>
            <person name="Numata K."/>
            <person name="Arakawa K."/>
        </authorList>
    </citation>
    <scope>NUCLEOTIDE SEQUENCE</scope>
</reference>
<evidence type="ECO:0000313" key="1">
    <source>
        <dbReference type="EMBL" id="GFQ79532.1"/>
    </source>
</evidence>
<comment type="caution">
    <text evidence="1">The sequence shown here is derived from an EMBL/GenBank/DDBJ whole genome shotgun (WGS) entry which is preliminary data.</text>
</comment>
<dbReference type="AlphaFoldDB" id="A0A8X6HR19"/>
<accession>A0A8X6HR19</accession>
<organism evidence="1 2">
    <name type="scientific">Trichonephila clavata</name>
    <name type="common">Joro spider</name>
    <name type="synonym">Nephila clavata</name>
    <dbReference type="NCBI Taxonomy" id="2740835"/>
    <lineage>
        <taxon>Eukaryota</taxon>
        <taxon>Metazoa</taxon>
        <taxon>Ecdysozoa</taxon>
        <taxon>Arthropoda</taxon>
        <taxon>Chelicerata</taxon>
        <taxon>Arachnida</taxon>
        <taxon>Araneae</taxon>
        <taxon>Araneomorphae</taxon>
        <taxon>Entelegynae</taxon>
        <taxon>Araneoidea</taxon>
        <taxon>Nephilidae</taxon>
        <taxon>Trichonephila</taxon>
    </lineage>
</organism>
<name>A0A8X6HR19_TRICU</name>
<keyword evidence="2" id="KW-1185">Reference proteome</keyword>
<gene>
    <name evidence="1" type="ORF">TNCT_107581</name>
</gene>
<dbReference type="Proteomes" id="UP000887116">
    <property type="component" value="Unassembled WGS sequence"/>
</dbReference>
<protein>
    <submittedName>
        <fullName evidence="1">Uncharacterized protein</fullName>
    </submittedName>
</protein>